<dbReference type="EMBL" id="JAGKHQ010000002">
    <property type="protein sequence ID" value="KAG7521651.1"/>
    <property type="molecule type" value="Genomic_DNA"/>
</dbReference>
<evidence type="ECO:0000256" key="2">
    <source>
        <dbReference type="ARBA" id="ARBA00022525"/>
    </source>
</evidence>
<keyword evidence="3 4" id="KW-0732">Signal</keyword>
<dbReference type="InterPro" id="IPR010345">
    <property type="entry name" value="IL-17_fam"/>
</dbReference>
<evidence type="ECO:0000256" key="1">
    <source>
        <dbReference type="ARBA" id="ARBA00004613"/>
    </source>
</evidence>
<dbReference type="GO" id="GO:0005576">
    <property type="term" value="C:extracellular region"/>
    <property type="evidence" value="ECO:0007669"/>
    <property type="project" value="UniProtKB-SubCell"/>
</dbReference>
<dbReference type="GO" id="GO:0005125">
    <property type="term" value="F:cytokine activity"/>
    <property type="evidence" value="ECO:0007669"/>
    <property type="project" value="InterPro"/>
</dbReference>
<keyword evidence="6" id="KW-1185">Reference proteome</keyword>
<evidence type="ECO:0000256" key="4">
    <source>
        <dbReference type="SAM" id="SignalP"/>
    </source>
</evidence>
<sequence>MDLKQIFIIIILGLLLAPVWTFKMNRCYDDDELSDAADRKLRSHFLQPPEPSAVEEEEAEPSSSSCPVSLYQQRLQDMSDRSVSPWRYVLRHMKDHYPSSYAEARCLCSGCILIRDRNPPTESLDYNSVPIKQSRIFLKRELCSDGQKYHLTPVNVEVAVGCTCVRVKTSTSS</sequence>
<dbReference type="AlphaFoldDB" id="A0AAV6SVW8"/>
<feature type="chain" id="PRO_5043921949" evidence="4">
    <location>
        <begin position="22"/>
        <end position="173"/>
    </location>
</feature>
<feature type="signal peptide" evidence="4">
    <location>
        <begin position="1"/>
        <end position="21"/>
    </location>
</feature>
<gene>
    <name evidence="5" type="ORF">JOB18_003727</name>
</gene>
<keyword evidence="2" id="KW-0964">Secreted</keyword>
<organism evidence="5 6">
    <name type="scientific">Solea senegalensis</name>
    <name type="common">Senegalese sole</name>
    <dbReference type="NCBI Taxonomy" id="28829"/>
    <lineage>
        <taxon>Eukaryota</taxon>
        <taxon>Metazoa</taxon>
        <taxon>Chordata</taxon>
        <taxon>Craniata</taxon>
        <taxon>Vertebrata</taxon>
        <taxon>Euteleostomi</taxon>
        <taxon>Actinopterygii</taxon>
        <taxon>Neopterygii</taxon>
        <taxon>Teleostei</taxon>
        <taxon>Neoteleostei</taxon>
        <taxon>Acanthomorphata</taxon>
        <taxon>Carangaria</taxon>
        <taxon>Pleuronectiformes</taxon>
        <taxon>Pleuronectoidei</taxon>
        <taxon>Soleidae</taxon>
        <taxon>Solea</taxon>
    </lineage>
</organism>
<comment type="subcellular location">
    <subcellularLocation>
        <location evidence="1">Secreted</location>
    </subcellularLocation>
</comment>
<dbReference type="Proteomes" id="UP000693946">
    <property type="component" value="Linkage Group LG10"/>
</dbReference>
<accession>A0AAV6SVW8</accession>
<evidence type="ECO:0000313" key="5">
    <source>
        <dbReference type="EMBL" id="KAG7521651.1"/>
    </source>
</evidence>
<dbReference type="Pfam" id="PF06083">
    <property type="entry name" value="IL17"/>
    <property type="match status" value="1"/>
</dbReference>
<protein>
    <submittedName>
        <fullName evidence="5">Interleukin-17F-like</fullName>
    </submittedName>
</protein>
<evidence type="ECO:0000313" key="6">
    <source>
        <dbReference type="Proteomes" id="UP000693946"/>
    </source>
</evidence>
<proteinExistence type="predicted"/>
<evidence type="ECO:0000256" key="3">
    <source>
        <dbReference type="ARBA" id="ARBA00022729"/>
    </source>
</evidence>
<reference evidence="5 6" key="1">
    <citation type="journal article" date="2021" name="Sci. Rep.">
        <title>Chromosome anchoring in Senegalese sole (Solea senegalensis) reveals sex-associated markers and genome rearrangements in flatfish.</title>
        <authorList>
            <person name="Guerrero-Cozar I."/>
            <person name="Gomez-Garrido J."/>
            <person name="Berbel C."/>
            <person name="Martinez-Blanch J.F."/>
            <person name="Alioto T."/>
            <person name="Claros M.G."/>
            <person name="Gagnaire P.A."/>
            <person name="Manchado M."/>
        </authorList>
    </citation>
    <scope>NUCLEOTIDE SEQUENCE [LARGE SCALE GENOMIC DNA]</scope>
    <source>
        <strain evidence="5">Sse05_10M</strain>
    </source>
</reference>
<name>A0AAV6SVW8_SOLSE</name>
<comment type="caution">
    <text evidence="5">The sequence shown here is derived from an EMBL/GenBank/DDBJ whole genome shotgun (WGS) entry which is preliminary data.</text>
</comment>